<feature type="domain" description="DUF676" evidence="1">
    <location>
        <begin position="25"/>
        <end position="122"/>
    </location>
</feature>
<dbReference type="AlphaFoldDB" id="A0A2P8D209"/>
<organism evidence="2 3">
    <name type="scientific">Taibaiella chishuiensis</name>
    <dbReference type="NCBI Taxonomy" id="1434707"/>
    <lineage>
        <taxon>Bacteria</taxon>
        <taxon>Pseudomonadati</taxon>
        <taxon>Bacteroidota</taxon>
        <taxon>Chitinophagia</taxon>
        <taxon>Chitinophagales</taxon>
        <taxon>Chitinophagaceae</taxon>
        <taxon>Taibaiella</taxon>
    </lineage>
</organism>
<dbReference type="Pfam" id="PF05057">
    <property type="entry name" value="DUF676"/>
    <property type="match status" value="1"/>
</dbReference>
<name>A0A2P8D209_9BACT</name>
<protein>
    <submittedName>
        <fullName evidence="2">Putative serine esterase DUF676</fullName>
    </submittedName>
</protein>
<dbReference type="InterPro" id="IPR029058">
    <property type="entry name" value="AB_hydrolase_fold"/>
</dbReference>
<evidence type="ECO:0000259" key="1">
    <source>
        <dbReference type="Pfam" id="PF05057"/>
    </source>
</evidence>
<dbReference type="EMBL" id="PYGD01000006">
    <property type="protein sequence ID" value="PSK91237.1"/>
    <property type="molecule type" value="Genomic_DNA"/>
</dbReference>
<comment type="caution">
    <text evidence="2">The sequence shown here is derived from an EMBL/GenBank/DDBJ whole genome shotgun (WGS) entry which is preliminary data.</text>
</comment>
<reference evidence="2 3" key="1">
    <citation type="submission" date="2018-03" db="EMBL/GenBank/DDBJ databases">
        <title>Genomic Encyclopedia of Type Strains, Phase III (KMG-III): the genomes of soil and plant-associated and newly described type strains.</title>
        <authorList>
            <person name="Whitman W."/>
        </authorList>
    </citation>
    <scope>NUCLEOTIDE SEQUENCE [LARGE SCALE GENOMIC DNA]</scope>
    <source>
        <strain evidence="2 3">CGMCC 1.12700</strain>
    </source>
</reference>
<dbReference type="InterPro" id="IPR007751">
    <property type="entry name" value="DUF676_lipase-like"/>
</dbReference>
<dbReference type="OrthoDB" id="8421132at2"/>
<evidence type="ECO:0000313" key="3">
    <source>
        <dbReference type="Proteomes" id="UP000240572"/>
    </source>
</evidence>
<dbReference type="SUPFAM" id="SSF53474">
    <property type="entry name" value="alpha/beta-Hydrolases"/>
    <property type="match status" value="1"/>
</dbReference>
<proteinExistence type="predicted"/>
<accession>A0A2P8D209</accession>
<dbReference type="RefSeq" id="WP_106523834.1">
    <property type="nucleotide sequence ID" value="NZ_PYGD01000006.1"/>
</dbReference>
<sequence length="259" mass="28778">MYHYPIEFIPEGKNSAAYYSADPPKNLVVFVHGFRGASVETWNDFANALPLTPGFCRSDIIYYGYDSMEGQAFDQAADFLAFLDRHSTPRSALRPDNPPVYEKIIICAHSLGSIVARFALLESIKAGFAWRKQCKLVLFAPAHNGARVQSLLMLSLPGFYKVLGSLLMYNRPVIDDLRPGSPALVKLESETQKYRDTGEAPILSAQVLHAFGDKVVHNAPFCYDTFCTGNPVRGRSHVSICKPEMGIYDTPIQIIEALL</sequence>
<evidence type="ECO:0000313" key="2">
    <source>
        <dbReference type="EMBL" id="PSK91237.1"/>
    </source>
</evidence>
<keyword evidence="3" id="KW-1185">Reference proteome</keyword>
<dbReference type="Gene3D" id="3.40.50.1820">
    <property type="entry name" value="alpha/beta hydrolase"/>
    <property type="match status" value="1"/>
</dbReference>
<gene>
    <name evidence="2" type="ORF">B0I18_106249</name>
</gene>
<dbReference type="Proteomes" id="UP000240572">
    <property type="component" value="Unassembled WGS sequence"/>
</dbReference>